<sequence length="95" mass="11205">MVFTMEQKTFMLESYFRNGNKINGVWTYSLQLCMEEFRIEFPNVTLDYTQFRQSLKNIVAVFRETGNMSRKPGSGRPPKRTPEVVEEFRGIVQNN</sequence>
<accession>A0ABD1FDJ8</accession>
<evidence type="ECO:0008006" key="3">
    <source>
        <dbReference type="Google" id="ProtNLM"/>
    </source>
</evidence>
<proteinExistence type="predicted"/>
<protein>
    <recommendedName>
        <fullName evidence="3">DUF4817 domain-containing protein</fullName>
    </recommendedName>
</protein>
<evidence type="ECO:0000313" key="1">
    <source>
        <dbReference type="EMBL" id="KAL1516429.1"/>
    </source>
</evidence>
<organism evidence="1 2">
    <name type="scientific">Hypothenemus hampei</name>
    <name type="common">Coffee berry borer</name>
    <dbReference type="NCBI Taxonomy" id="57062"/>
    <lineage>
        <taxon>Eukaryota</taxon>
        <taxon>Metazoa</taxon>
        <taxon>Ecdysozoa</taxon>
        <taxon>Arthropoda</taxon>
        <taxon>Hexapoda</taxon>
        <taxon>Insecta</taxon>
        <taxon>Pterygota</taxon>
        <taxon>Neoptera</taxon>
        <taxon>Endopterygota</taxon>
        <taxon>Coleoptera</taxon>
        <taxon>Polyphaga</taxon>
        <taxon>Cucujiformia</taxon>
        <taxon>Curculionidae</taxon>
        <taxon>Scolytinae</taxon>
        <taxon>Hypothenemus</taxon>
    </lineage>
</organism>
<comment type="caution">
    <text evidence="1">The sequence shown here is derived from an EMBL/GenBank/DDBJ whole genome shotgun (WGS) entry which is preliminary data.</text>
</comment>
<dbReference type="AlphaFoldDB" id="A0ABD1FDJ8"/>
<evidence type="ECO:0000313" key="2">
    <source>
        <dbReference type="Proteomes" id="UP001566132"/>
    </source>
</evidence>
<reference evidence="1 2" key="1">
    <citation type="submission" date="2024-05" db="EMBL/GenBank/DDBJ databases">
        <title>Genetic variation in Jamaican populations of the coffee berry borer (Hypothenemus hampei).</title>
        <authorList>
            <person name="Errbii M."/>
            <person name="Myrie A."/>
        </authorList>
    </citation>
    <scope>NUCLEOTIDE SEQUENCE [LARGE SCALE GENOMIC DNA]</scope>
    <source>
        <strain evidence="1">JA-Hopewell-2020-01-JO</strain>
        <tissue evidence="1">Whole body</tissue>
    </source>
</reference>
<dbReference type="Proteomes" id="UP001566132">
    <property type="component" value="Unassembled WGS sequence"/>
</dbReference>
<gene>
    <name evidence="1" type="ORF">ABEB36_000347</name>
</gene>
<dbReference type="EMBL" id="JBDJPC010000001">
    <property type="protein sequence ID" value="KAL1516429.1"/>
    <property type="molecule type" value="Genomic_DNA"/>
</dbReference>
<keyword evidence="2" id="KW-1185">Reference proteome</keyword>
<name>A0ABD1FDJ8_HYPHA</name>